<dbReference type="Pfam" id="PF00535">
    <property type="entry name" value="Glycos_transf_2"/>
    <property type="match status" value="1"/>
</dbReference>
<dbReference type="RefSeq" id="WP_079557737.1">
    <property type="nucleotide sequence ID" value="NZ_CP021904.1"/>
</dbReference>
<proteinExistence type="predicted"/>
<dbReference type="InterPro" id="IPR001173">
    <property type="entry name" value="Glyco_trans_2-like"/>
</dbReference>
<dbReference type="OrthoDB" id="6307329at2"/>
<protein>
    <submittedName>
        <fullName evidence="2">Glycosyl transferase family 2</fullName>
    </submittedName>
</protein>
<dbReference type="KEGG" id="asx:CDL62_18310"/>
<keyword evidence="3" id="KW-1185">Reference proteome</keyword>
<dbReference type="STRING" id="889453.SAMN03080601_02002"/>
<evidence type="ECO:0000259" key="1">
    <source>
        <dbReference type="Pfam" id="PF00535"/>
    </source>
</evidence>
<dbReference type="SUPFAM" id="SSF53448">
    <property type="entry name" value="Nucleotide-diphospho-sugar transferases"/>
    <property type="match status" value="1"/>
</dbReference>
<sequence length="323" mass="37084">MNPKVSIIIPVYNAAQYLEETLQSLFHQTYSNIEIITVNDGSTDNSLSILKKFSNKLIIINQRNQGQCIASNKGLKAATGEYIKFFDADDIMNSEHIELQVKKIIGRENAIASCEWGRFYNDKPESAKFIREDVWQDMPPFNWIKTALSQRHDMMGAWLWLIPRTIIEKSGGWNERLSLNNDFEFSIRLLLTCKEVLFTPGAKIFYRSGNTNSLAATKSRAAFKAALLSTELGCRLLLVENNSKDIKKLCANRYQEWVFRMYPFYPELVKETEKRIKELGGSSLRMEGGKVFLFLSTIFGWKIAKHIQIFSYKSGYKPASLKL</sequence>
<dbReference type="PANTHER" id="PTHR22916:SF3">
    <property type="entry name" value="UDP-GLCNAC:BETAGAL BETA-1,3-N-ACETYLGLUCOSAMINYLTRANSFERASE-LIKE PROTEIN 1"/>
    <property type="match status" value="1"/>
</dbReference>
<dbReference type="GO" id="GO:0016758">
    <property type="term" value="F:hexosyltransferase activity"/>
    <property type="evidence" value="ECO:0007669"/>
    <property type="project" value="UniProtKB-ARBA"/>
</dbReference>
<dbReference type="EMBL" id="FUYV01000011">
    <property type="protein sequence ID" value="SKC13960.1"/>
    <property type="molecule type" value="Genomic_DNA"/>
</dbReference>
<organism evidence="2 3">
    <name type="scientific">Alkalitalea saponilacus</name>
    <dbReference type="NCBI Taxonomy" id="889453"/>
    <lineage>
        <taxon>Bacteria</taxon>
        <taxon>Pseudomonadati</taxon>
        <taxon>Bacteroidota</taxon>
        <taxon>Bacteroidia</taxon>
        <taxon>Marinilabiliales</taxon>
        <taxon>Marinilabiliaceae</taxon>
        <taxon>Alkalitalea</taxon>
    </lineage>
</organism>
<dbReference type="AlphaFoldDB" id="A0A1T5H0A3"/>
<feature type="domain" description="Glycosyltransferase 2-like" evidence="1">
    <location>
        <begin position="6"/>
        <end position="135"/>
    </location>
</feature>
<gene>
    <name evidence="2" type="ORF">SAMN03080601_02002</name>
</gene>
<dbReference type="CDD" id="cd00761">
    <property type="entry name" value="Glyco_tranf_GTA_type"/>
    <property type="match status" value="1"/>
</dbReference>
<reference evidence="2 3" key="1">
    <citation type="submission" date="2017-02" db="EMBL/GenBank/DDBJ databases">
        <authorList>
            <person name="Peterson S.W."/>
        </authorList>
    </citation>
    <scope>NUCLEOTIDE SEQUENCE [LARGE SCALE GENOMIC DNA]</scope>
    <source>
        <strain evidence="2 3">DSM 24412</strain>
    </source>
</reference>
<dbReference type="InterPro" id="IPR029044">
    <property type="entry name" value="Nucleotide-diphossugar_trans"/>
</dbReference>
<accession>A0A1T5H0A3</accession>
<name>A0A1T5H0A3_9BACT</name>
<dbReference type="Gene3D" id="3.90.550.10">
    <property type="entry name" value="Spore Coat Polysaccharide Biosynthesis Protein SpsA, Chain A"/>
    <property type="match status" value="1"/>
</dbReference>
<dbReference type="Proteomes" id="UP000191055">
    <property type="component" value="Unassembled WGS sequence"/>
</dbReference>
<dbReference type="PANTHER" id="PTHR22916">
    <property type="entry name" value="GLYCOSYLTRANSFERASE"/>
    <property type="match status" value="1"/>
</dbReference>
<evidence type="ECO:0000313" key="2">
    <source>
        <dbReference type="EMBL" id="SKC13960.1"/>
    </source>
</evidence>
<keyword evidence="2" id="KW-0808">Transferase</keyword>
<evidence type="ECO:0000313" key="3">
    <source>
        <dbReference type="Proteomes" id="UP000191055"/>
    </source>
</evidence>